<dbReference type="PANTHER" id="PTHR43048:SF6">
    <property type="entry name" value="BLR8189 PROTEIN"/>
    <property type="match status" value="1"/>
</dbReference>
<sequence>MANLTRGIDHIGITVPDIEEATTFFKKAFHAKIAYDNKKLGDEPQQGEAVEKTLGLKNGAKVIHIRILSFDNGSNIELFHFKDTEQREPVIASDFGVQHVAFYVDDIQQSADAFVEAGGELLTEPGELLGDVENGSGEFVYGRAPWGMLIELISYNPNQLDYPEDSEAKRFTP</sequence>
<dbReference type="InterPro" id="IPR051785">
    <property type="entry name" value="MMCE/EMCE_epimerase"/>
</dbReference>
<dbReference type="STRING" id="545501.BN997_02072"/>
<evidence type="ECO:0000313" key="4">
    <source>
        <dbReference type="Proteomes" id="UP000040453"/>
    </source>
</evidence>
<feature type="domain" description="VOC" evidence="2">
    <location>
        <begin position="7"/>
        <end position="155"/>
    </location>
</feature>
<reference evidence="3 4" key="1">
    <citation type="submission" date="2014-11" db="EMBL/GenBank/DDBJ databases">
        <authorList>
            <person name="Urmite Genomes Urmite Genomes"/>
        </authorList>
    </citation>
    <scope>NUCLEOTIDE SEQUENCE [LARGE SCALE GENOMIC DNA]</scope>
    <source>
        <strain evidence="3 4">Oc5</strain>
    </source>
</reference>
<dbReference type="SUPFAM" id="SSF54593">
    <property type="entry name" value="Glyoxalase/Bleomycin resistance protein/Dihydroxybiphenyl dioxygenase"/>
    <property type="match status" value="1"/>
</dbReference>
<dbReference type="Proteomes" id="UP000040453">
    <property type="component" value="Unassembled WGS sequence"/>
</dbReference>
<dbReference type="RefSeq" id="WP_042531873.1">
    <property type="nucleotide sequence ID" value="NZ_CDGG01000001.1"/>
</dbReference>
<dbReference type="InterPro" id="IPR004360">
    <property type="entry name" value="Glyas_Fos-R_dOase_dom"/>
</dbReference>
<dbReference type="GO" id="GO:0046872">
    <property type="term" value="F:metal ion binding"/>
    <property type="evidence" value="ECO:0007669"/>
    <property type="project" value="UniProtKB-KW"/>
</dbReference>
<dbReference type="InterPro" id="IPR037523">
    <property type="entry name" value="VOC_core"/>
</dbReference>
<dbReference type="Gene3D" id="3.10.180.10">
    <property type="entry name" value="2,3-Dihydroxybiphenyl 1,2-Dioxygenase, domain 1"/>
    <property type="match status" value="1"/>
</dbReference>
<evidence type="ECO:0000313" key="3">
    <source>
        <dbReference type="EMBL" id="CEI82213.1"/>
    </source>
</evidence>
<keyword evidence="4" id="KW-1185">Reference proteome</keyword>
<dbReference type="PROSITE" id="PS51819">
    <property type="entry name" value="VOC"/>
    <property type="match status" value="1"/>
</dbReference>
<dbReference type="AlphaFoldDB" id="A0A0A1MGJ4"/>
<keyword evidence="1" id="KW-0479">Metal-binding</keyword>
<organism evidence="3 4">
    <name type="scientific">Oceanobacillus oncorhynchi</name>
    <dbReference type="NCBI Taxonomy" id="545501"/>
    <lineage>
        <taxon>Bacteria</taxon>
        <taxon>Bacillati</taxon>
        <taxon>Bacillota</taxon>
        <taxon>Bacilli</taxon>
        <taxon>Bacillales</taxon>
        <taxon>Bacillaceae</taxon>
        <taxon>Oceanobacillus</taxon>
    </lineage>
</organism>
<accession>A0A0A1MGJ4</accession>
<dbReference type="OrthoDB" id="2613830at2"/>
<dbReference type="GO" id="GO:0004493">
    <property type="term" value="F:methylmalonyl-CoA epimerase activity"/>
    <property type="evidence" value="ECO:0007669"/>
    <property type="project" value="TreeGrafter"/>
</dbReference>
<dbReference type="GO" id="GO:0046491">
    <property type="term" value="P:L-methylmalonyl-CoA metabolic process"/>
    <property type="evidence" value="ECO:0007669"/>
    <property type="project" value="TreeGrafter"/>
</dbReference>
<dbReference type="Pfam" id="PF00903">
    <property type="entry name" value="Glyoxalase"/>
    <property type="match status" value="1"/>
</dbReference>
<proteinExistence type="predicted"/>
<dbReference type="PANTHER" id="PTHR43048">
    <property type="entry name" value="METHYLMALONYL-COA EPIMERASE"/>
    <property type="match status" value="1"/>
</dbReference>
<gene>
    <name evidence="3" type="ORF">BN997_02072</name>
</gene>
<evidence type="ECO:0000256" key="1">
    <source>
        <dbReference type="ARBA" id="ARBA00022723"/>
    </source>
</evidence>
<protein>
    <submittedName>
        <fullName evidence="3">Glyoxalase-like domain protein</fullName>
    </submittedName>
</protein>
<dbReference type="InterPro" id="IPR029068">
    <property type="entry name" value="Glyas_Bleomycin-R_OHBP_Dase"/>
</dbReference>
<dbReference type="EMBL" id="CDGG01000001">
    <property type="protein sequence ID" value="CEI82213.1"/>
    <property type="molecule type" value="Genomic_DNA"/>
</dbReference>
<evidence type="ECO:0000259" key="2">
    <source>
        <dbReference type="PROSITE" id="PS51819"/>
    </source>
</evidence>
<name>A0A0A1MGJ4_9BACI</name>